<evidence type="ECO:0000313" key="2">
    <source>
        <dbReference type="EMBL" id="JAP07091.1"/>
    </source>
</evidence>
<evidence type="ECO:0000256" key="1">
    <source>
        <dbReference type="SAM" id="MobiDB-lite"/>
    </source>
</evidence>
<organism evidence="2">
    <name type="scientific">Solanum chacoense</name>
    <name type="common">Chaco potato</name>
    <dbReference type="NCBI Taxonomy" id="4108"/>
    <lineage>
        <taxon>Eukaryota</taxon>
        <taxon>Viridiplantae</taxon>
        <taxon>Streptophyta</taxon>
        <taxon>Embryophyta</taxon>
        <taxon>Tracheophyta</taxon>
        <taxon>Spermatophyta</taxon>
        <taxon>Magnoliopsida</taxon>
        <taxon>eudicotyledons</taxon>
        <taxon>Gunneridae</taxon>
        <taxon>Pentapetalae</taxon>
        <taxon>asterids</taxon>
        <taxon>lamiids</taxon>
        <taxon>Solanales</taxon>
        <taxon>Solanaceae</taxon>
        <taxon>Solanoideae</taxon>
        <taxon>Solaneae</taxon>
        <taxon>Solanum</taxon>
    </lineage>
</organism>
<protein>
    <submittedName>
        <fullName evidence="2">Putative ovule protein</fullName>
    </submittedName>
</protein>
<feature type="non-terminal residue" evidence="2">
    <location>
        <position position="1"/>
    </location>
</feature>
<feature type="region of interest" description="Disordered" evidence="1">
    <location>
        <begin position="35"/>
        <end position="57"/>
    </location>
</feature>
<dbReference type="AlphaFoldDB" id="A0A0V0GGH2"/>
<sequence>VNIFKDSDQHGLQLILQLFESASKILQWSQVTTKHSNSPSNFDGAHKDTSTLSQLTNKHSNLSPLRLIDTQC</sequence>
<proteinExistence type="predicted"/>
<dbReference type="EMBL" id="GEDG01039507">
    <property type="protein sequence ID" value="JAP07091.1"/>
    <property type="molecule type" value="Transcribed_RNA"/>
</dbReference>
<accession>A0A0V0GGH2</accession>
<reference evidence="2" key="1">
    <citation type="submission" date="2015-12" db="EMBL/GenBank/DDBJ databases">
        <title>Gene expression during late stages of embryo sac development: a critical building block for successful pollen-pistil interactions.</title>
        <authorList>
            <person name="Liu Y."/>
            <person name="Joly V."/>
            <person name="Sabar M."/>
            <person name="Matton D.P."/>
        </authorList>
    </citation>
    <scope>NUCLEOTIDE SEQUENCE</scope>
</reference>
<name>A0A0V0GGH2_SOLCH</name>